<dbReference type="SMART" id="SM00065">
    <property type="entry name" value="GAF"/>
    <property type="match status" value="1"/>
</dbReference>
<dbReference type="InterPro" id="IPR013656">
    <property type="entry name" value="PAS_4"/>
</dbReference>
<dbReference type="InterPro" id="IPR000014">
    <property type="entry name" value="PAS"/>
</dbReference>
<comment type="caution">
    <text evidence="9">The sequence shown here is derived from an EMBL/GenBank/DDBJ whole genome shotgun (WGS) entry which is preliminary data.</text>
</comment>
<evidence type="ECO:0000256" key="5">
    <source>
        <dbReference type="SAM" id="Coils"/>
    </source>
</evidence>
<evidence type="ECO:0000313" key="10">
    <source>
        <dbReference type="Proteomes" id="UP001565927"/>
    </source>
</evidence>
<dbReference type="SMART" id="SM01012">
    <property type="entry name" value="ANTAR"/>
    <property type="match status" value="1"/>
</dbReference>
<dbReference type="InterPro" id="IPR029016">
    <property type="entry name" value="GAF-like_dom_sf"/>
</dbReference>
<keyword evidence="5" id="KW-0175">Coiled coil</keyword>
<dbReference type="Gene3D" id="3.30.450.40">
    <property type="match status" value="1"/>
</dbReference>
<reference evidence="9 10" key="1">
    <citation type="submission" date="2024-07" db="EMBL/GenBank/DDBJ databases">
        <authorList>
            <person name="Thanompreechachai J."/>
            <person name="Duangmal K."/>
        </authorList>
    </citation>
    <scope>NUCLEOTIDE SEQUENCE [LARGE SCALE GENOMIC DNA]</scope>
    <source>
        <strain evidence="9 10">LSe6-4</strain>
    </source>
</reference>
<keyword evidence="4" id="KW-0804">Transcription</keyword>
<keyword evidence="1" id="KW-0808">Transferase</keyword>
<dbReference type="Proteomes" id="UP001565927">
    <property type="component" value="Unassembled WGS sequence"/>
</dbReference>
<gene>
    <name evidence="9" type="ORF">AB2L27_15245</name>
</gene>
<sequence length="462" mass="48477">MCPDKLLGRDETVVTDDLSLRLQVATEELAVADDELAAQQREIDELLARELDARRTASALVRSVPVPVLVTDPAGGVVEANLAAAALFAVPGARLVRKPVQALVAPSARAAVRDLVSRATSTRTAAATIAVTPRSGPERTVRVVITAGARRLDGRSVLTWVLEDVTPTDRGAPAPGPEADTSASRALQAVAALTALPVGDLTPHELLTRLAALATQAVAGAHWSSVVLGDPAEPAELAADSEEAQRIDGAQWRVGQGPAAAAYRDGAPVLSGDLTRDERWPALTGPAGTTPVRSALALPVRAHDPAATPAVRGVLTVYGPDPDAFGSEAHLDRALVFAEAASALLHDLDRIAELRATAENLAVAMRSRATIEQAKGLVAGWLGCSVEEAFEVLTRLSQDRNVKLRDLAALAVSDPARHDLHAVLAQAHERLVRQRARPSARQETRQETRQGAGQEAQEGSSS</sequence>
<dbReference type="InterPro" id="IPR005561">
    <property type="entry name" value="ANTAR"/>
</dbReference>
<dbReference type="Pfam" id="PF03861">
    <property type="entry name" value="ANTAR"/>
    <property type="match status" value="1"/>
</dbReference>
<dbReference type="EMBL" id="JBGFTU010000018">
    <property type="protein sequence ID" value="MEZ0166113.1"/>
    <property type="molecule type" value="Genomic_DNA"/>
</dbReference>
<dbReference type="Gene3D" id="1.10.10.10">
    <property type="entry name" value="Winged helix-like DNA-binding domain superfamily/Winged helix DNA-binding domain"/>
    <property type="match status" value="1"/>
</dbReference>
<evidence type="ECO:0000313" key="9">
    <source>
        <dbReference type="EMBL" id="MEZ0166113.1"/>
    </source>
</evidence>
<evidence type="ECO:0000256" key="2">
    <source>
        <dbReference type="ARBA" id="ARBA00022777"/>
    </source>
</evidence>
<evidence type="ECO:0000259" key="7">
    <source>
        <dbReference type="PROSITE" id="PS50112"/>
    </source>
</evidence>
<keyword evidence="2" id="KW-0418">Kinase</keyword>
<dbReference type="Pfam" id="PF08448">
    <property type="entry name" value="PAS_4"/>
    <property type="match status" value="1"/>
</dbReference>
<keyword evidence="10" id="KW-1185">Reference proteome</keyword>
<dbReference type="RefSeq" id="WP_370442337.1">
    <property type="nucleotide sequence ID" value="NZ_JBGFTU010000018.1"/>
</dbReference>
<dbReference type="InterPro" id="IPR035965">
    <property type="entry name" value="PAS-like_dom_sf"/>
</dbReference>
<feature type="domain" description="ANTAR" evidence="8">
    <location>
        <begin position="351"/>
        <end position="412"/>
    </location>
</feature>
<accession>A0ABV4H611</accession>
<feature type="region of interest" description="Disordered" evidence="6">
    <location>
        <begin position="433"/>
        <end position="462"/>
    </location>
</feature>
<dbReference type="SMART" id="SM00091">
    <property type="entry name" value="PAS"/>
    <property type="match status" value="1"/>
</dbReference>
<evidence type="ECO:0000259" key="8">
    <source>
        <dbReference type="PROSITE" id="PS50921"/>
    </source>
</evidence>
<dbReference type="PROSITE" id="PS50921">
    <property type="entry name" value="ANTAR"/>
    <property type="match status" value="1"/>
</dbReference>
<name>A0ABV4H611_9ACTN</name>
<dbReference type="Pfam" id="PF13185">
    <property type="entry name" value="GAF_2"/>
    <property type="match status" value="1"/>
</dbReference>
<dbReference type="Gene3D" id="3.30.450.20">
    <property type="entry name" value="PAS domain"/>
    <property type="match status" value="1"/>
</dbReference>
<dbReference type="InterPro" id="IPR003018">
    <property type="entry name" value="GAF"/>
</dbReference>
<dbReference type="SUPFAM" id="SSF55781">
    <property type="entry name" value="GAF domain-like"/>
    <property type="match status" value="1"/>
</dbReference>
<dbReference type="InterPro" id="IPR011006">
    <property type="entry name" value="CheY-like_superfamily"/>
</dbReference>
<dbReference type="InterPro" id="IPR036388">
    <property type="entry name" value="WH-like_DNA-bd_sf"/>
</dbReference>
<keyword evidence="3" id="KW-0805">Transcription regulation</keyword>
<evidence type="ECO:0000256" key="6">
    <source>
        <dbReference type="SAM" id="MobiDB-lite"/>
    </source>
</evidence>
<evidence type="ECO:0000256" key="1">
    <source>
        <dbReference type="ARBA" id="ARBA00022679"/>
    </source>
</evidence>
<feature type="domain" description="PAS" evidence="7">
    <location>
        <begin position="53"/>
        <end position="123"/>
    </location>
</feature>
<protein>
    <submittedName>
        <fullName evidence="9">ANTAR domain-containing protein</fullName>
    </submittedName>
</protein>
<proteinExistence type="predicted"/>
<dbReference type="PROSITE" id="PS50112">
    <property type="entry name" value="PAS"/>
    <property type="match status" value="1"/>
</dbReference>
<dbReference type="SUPFAM" id="SSF52172">
    <property type="entry name" value="CheY-like"/>
    <property type="match status" value="1"/>
</dbReference>
<feature type="coiled-coil region" evidence="5">
    <location>
        <begin position="22"/>
        <end position="56"/>
    </location>
</feature>
<evidence type="ECO:0000256" key="4">
    <source>
        <dbReference type="ARBA" id="ARBA00023163"/>
    </source>
</evidence>
<evidence type="ECO:0000256" key="3">
    <source>
        <dbReference type="ARBA" id="ARBA00023015"/>
    </source>
</evidence>
<dbReference type="SUPFAM" id="SSF55785">
    <property type="entry name" value="PYP-like sensor domain (PAS domain)"/>
    <property type="match status" value="1"/>
</dbReference>
<organism evidence="9 10">
    <name type="scientific">Kineococcus halophytocola</name>
    <dbReference type="NCBI Taxonomy" id="3234027"/>
    <lineage>
        <taxon>Bacteria</taxon>
        <taxon>Bacillati</taxon>
        <taxon>Actinomycetota</taxon>
        <taxon>Actinomycetes</taxon>
        <taxon>Kineosporiales</taxon>
        <taxon>Kineosporiaceae</taxon>
        <taxon>Kineococcus</taxon>
    </lineage>
</organism>